<dbReference type="OrthoDB" id="7021471at2"/>
<reference evidence="1 2" key="1">
    <citation type="submission" date="2019-09" db="EMBL/GenBank/DDBJ databases">
        <authorList>
            <person name="Chandra G."/>
            <person name="Truman W A."/>
        </authorList>
    </citation>
    <scope>NUCLEOTIDE SEQUENCE [LARGE SCALE GENOMIC DNA]</scope>
    <source>
        <strain evidence="1">PS862</strain>
    </source>
</reference>
<accession>A0A5E7MAR2</accession>
<evidence type="ECO:0000313" key="2">
    <source>
        <dbReference type="Proteomes" id="UP000385207"/>
    </source>
</evidence>
<dbReference type="AlphaFoldDB" id="A0A5E7MAR2"/>
<sequence length="209" mass="22509" precursor="true">MTKMGAIFLLLVAGTAHSAERLTSVQVSGLFVPGSQALGQAQGFTECIDFQNYLSCTRSKPMVVFGATASSAEITLDVTDNFSSEADPMGSPKIMGVAPERLTYRSIRLEFQPQEREALEKALRADGWFAIGNDKRLEFYKVGIPATFRIGGAYTTLSPVDINEVSKRASRLEAKANHSSASSGIPDPARAMLRDTEPRGAGSTSPPRF</sequence>
<organism evidence="1 2">
    <name type="scientific">Pseudomonas fluorescens</name>
    <dbReference type="NCBI Taxonomy" id="294"/>
    <lineage>
        <taxon>Bacteria</taxon>
        <taxon>Pseudomonadati</taxon>
        <taxon>Pseudomonadota</taxon>
        <taxon>Gammaproteobacteria</taxon>
        <taxon>Pseudomonadales</taxon>
        <taxon>Pseudomonadaceae</taxon>
        <taxon>Pseudomonas</taxon>
    </lineage>
</organism>
<dbReference type="EMBL" id="CABVII010000018">
    <property type="protein sequence ID" value="VVP21762.1"/>
    <property type="molecule type" value="Genomic_DNA"/>
</dbReference>
<gene>
    <name evidence="1" type="ORF">PS862_03893</name>
</gene>
<dbReference type="RefSeq" id="WP_150744736.1">
    <property type="nucleotide sequence ID" value="NZ_CABVHE010000007.1"/>
</dbReference>
<protein>
    <submittedName>
        <fullName evidence="1">Uncharacterized protein</fullName>
    </submittedName>
</protein>
<evidence type="ECO:0000313" key="1">
    <source>
        <dbReference type="EMBL" id="VVP21762.1"/>
    </source>
</evidence>
<proteinExistence type="predicted"/>
<dbReference type="Proteomes" id="UP000385207">
    <property type="component" value="Unassembled WGS sequence"/>
</dbReference>
<name>A0A5E7MAR2_PSEFL</name>